<organism evidence="2 3">
    <name type="scientific">Micromonospora reichwaldensis</name>
    <dbReference type="NCBI Taxonomy" id="3075516"/>
    <lineage>
        <taxon>Bacteria</taxon>
        <taxon>Bacillati</taxon>
        <taxon>Actinomycetota</taxon>
        <taxon>Actinomycetes</taxon>
        <taxon>Micromonosporales</taxon>
        <taxon>Micromonosporaceae</taxon>
        <taxon>Micromonospora</taxon>
    </lineage>
</organism>
<dbReference type="EMBL" id="JAVRFL010000012">
    <property type="protein sequence ID" value="MDT0529791.1"/>
    <property type="molecule type" value="Genomic_DNA"/>
</dbReference>
<dbReference type="RefSeq" id="WP_311411880.1">
    <property type="nucleotide sequence ID" value="NZ_JAVRFL010000012.1"/>
</dbReference>
<comment type="caution">
    <text evidence="2">The sequence shown here is derived from an EMBL/GenBank/DDBJ whole genome shotgun (WGS) entry which is preliminary data.</text>
</comment>
<evidence type="ECO:0000313" key="2">
    <source>
        <dbReference type="EMBL" id="MDT0529791.1"/>
    </source>
</evidence>
<sequence length="67" mass="6845">MSSYRDPAPRGDVFPSEEEIDPTGIGPVSSAGAYPAGTTPRPKPAPPPTPPPHPVPHPGPAPKMGRA</sequence>
<gene>
    <name evidence="2" type="ORF">RM555_12410</name>
</gene>
<name>A0ABU2WV99_9ACTN</name>
<reference evidence="2" key="1">
    <citation type="submission" date="2023-09" db="EMBL/GenBank/DDBJ databases">
        <title>30 novel species of actinomycetes from the DSMZ collection.</title>
        <authorList>
            <person name="Nouioui I."/>
        </authorList>
    </citation>
    <scope>NUCLEOTIDE SEQUENCE</scope>
    <source>
        <strain evidence="2">DSM 115977</strain>
    </source>
</reference>
<feature type="compositionally biased region" description="Pro residues" evidence="1">
    <location>
        <begin position="41"/>
        <end position="61"/>
    </location>
</feature>
<feature type="region of interest" description="Disordered" evidence="1">
    <location>
        <begin position="1"/>
        <end position="67"/>
    </location>
</feature>
<proteinExistence type="predicted"/>
<protein>
    <submittedName>
        <fullName evidence="2">Uncharacterized protein</fullName>
    </submittedName>
</protein>
<dbReference type="Proteomes" id="UP001180973">
    <property type="component" value="Unassembled WGS sequence"/>
</dbReference>
<accession>A0ABU2WV99</accession>
<keyword evidence="3" id="KW-1185">Reference proteome</keyword>
<evidence type="ECO:0000313" key="3">
    <source>
        <dbReference type="Proteomes" id="UP001180973"/>
    </source>
</evidence>
<evidence type="ECO:0000256" key="1">
    <source>
        <dbReference type="SAM" id="MobiDB-lite"/>
    </source>
</evidence>